<dbReference type="AlphaFoldDB" id="A0A2W4UA53"/>
<evidence type="ECO:0000313" key="4">
    <source>
        <dbReference type="Proteomes" id="UP000249354"/>
    </source>
</evidence>
<protein>
    <submittedName>
        <fullName evidence="3">Chromosome partitioning protein ParA</fullName>
    </submittedName>
</protein>
<comment type="similarity">
    <text evidence="1">Belongs to the ROK (NagC/XylR) family.</text>
</comment>
<sequence length="271" mass="28544">METNLVGQGVEPPERLARDQASETSEGIISEQKQAASASESSAGLKTLAIDIGGSGVKALLLNAVGEPLGDRARIKTPKPATATAVMNVIEKLTSQQPGFNRVSVGFPGVVRRGVVLTAVNLHSDWVGYDLAEGISAMVGKPVRVANDADIQGLGAISGKGVELVATLGTGFGGALFVNGQLVPNLELGHARFRKGETFEEQLGRAALKTVGDRVWNNRLLKAIALLSRVYNYDRLYLGGGEVSHIEVELPENVTVVPNVLGLMGGIKLWD</sequence>
<evidence type="ECO:0000256" key="2">
    <source>
        <dbReference type="SAM" id="MobiDB-lite"/>
    </source>
</evidence>
<accession>A0A2W4UA53</accession>
<dbReference type="Proteomes" id="UP000249354">
    <property type="component" value="Unassembled WGS sequence"/>
</dbReference>
<gene>
    <name evidence="3" type="ORF">DCF25_12995</name>
</gene>
<evidence type="ECO:0000256" key="1">
    <source>
        <dbReference type="ARBA" id="ARBA00006479"/>
    </source>
</evidence>
<dbReference type="Pfam" id="PF00480">
    <property type="entry name" value="ROK"/>
    <property type="match status" value="1"/>
</dbReference>
<dbReference type="PANTHER" id="PTHR18964">
    <property type="entry name" value="ROK (REPRESSOR, ORF, KINASE) FAMILY"/>
    <property type="match status" value="1"/>
</dbReference>
<feature type="compositionally biased region" description="Basic and acidic residues" evidence="2">
    <location>
        <begin position="12"/>
        <end position="21"/>
    </location>
</feature>
<dbReference type="InterPro" id="IPR000600">
    <property type="entry name" value="ROK"/>
</dbReference>
<comment type="caution">
    <text evidence="3">The sequence shown here is derived from an EMBL/GenBank/DDBJ whole genome shotgun (WGS) entry which is preliminary data.</text>
</comment>
<dbReference type="SUPFAM" id="SSF53067">
    <property type="entry name" value="Actin-like ATPase domain"/>
    <property type="match status" value="1"/>
</dbReference>
<dbReference type="Gene3D" id="3.30.420.40">
    <property type="match status" value="2"/>
</dbReference>
<proteinExistence type="inferred from homology"/>
<feature type="compositionally biased region" description="Polar residues" evidence="2">
    <location>
        <begin position="22"/>
        <end position="34"/>
    </location>
</feature>
<reference evidence="3 4" key="2">
    <citation type="submission" date="2018-06" db="EMBL/GenBank/DDBJ databases">
        <title>Metagenomic assembly of (sub)arctic Cyanobacteria and their associated microbiome from non-axenic cultures.</title>
        <authorList>
            <person name="Baurain D."/>
        </authorList>
    </citation>
    <scope>NUCLEOTIDE SEQUENCE [LARGE SCALE GENOMIC DNA]</scope>
    <source>
        <strain evidence="3">ULC129bin1</strain>
    </source>
</reference>
<evidence type="ECO:0000313" key="3">
    <source>
        <dbReference type="EMBL" id="PZO15930.1"/>
    </source>
</evidence>
<feature type="region of interest" description="Disordered" evidence="2">
    <location>
        <begin position="1"/>
        <end position="36"/>
    </location>
</feature>
<reference evidence="4" key="1">
    <citation type="submission" date="2018-04" db="EMBL/GenBank/DDBJ databases">
        <authorList>
            <person name="Cornet L."/>
        </authorList>
    </citation>
    <scope>NUCLEOTIDE SEQUENCE [LARGE SCALE GENOMIC DNA]</scope>
</reference>
<name>A0A2W4UA53_9CYAN</name>
<dbReference type="InterPro" id="IPR043129">
    <property type="entry name" value="ATPase_NBD"/>
</dbReference>
<dbReference type="EMBL" id="QBMC01000086">
    <property type="protein sequence ID" value="PZO15930.1"/>
    <property type="molecule type" value="Genomic_DNA"/>
</dbReference>
<organism evidence="3 4">
    <name type="scientific">Leptolyngbya foveolarum</name>
    <dbReference type="NCBI Taxonomy" id="47253"/>
    <lineage>
        <taxon>Bacteria</taxon>
        <taxon>Bacillati</taxon>
        <taxon>Cyanobacteriota</taxon>
        <taxon>Cyanophyceae</taxon>
        <taxon>Leptolyngbyales</taxon>
        <taxon>Leptolyngbyaceae</taxon>
        <taxon>Leptolyngbya group</taxon>
        <taxon>Leptolyngbya</taxon>
    </lineage>
</organism>